<sequence>MVEQLIEDWGLWFLLIQALAVAVTAFVPPFPSEIMVIASGAMSADGYMPLWLVLLATFLGCLVGDVGLYLMFRYQFIRVLYRWKWGRRIHRAMVRASIRAGGANTWIGLALIRWIPGGRAASMATAGMMRLSWNALTALALLGAVTWTAWLVGLGYITGTTTGMPPWASTVTAIVIGTVVGLAIAVMVARRRRASTQV</sequence>
<dbReference type="Proteomes" id="UP001260872">
    <property type="component" value="Unassembled WGS sequence"/>
</dbReference>
<feature type="transmembrane region" description="Helical" evidence="7">
    <location>
        <begin position="12"/>
        <end position="30"/>
    </location>
</feature>
<evidence type="ECO:0000313" key="10">
    <source>
        <dbReference type="Proteomes" id="UP001260872"/>
    </source>
</evidence>
<dbReference type="PANTHER" id="PTHR42709">
    <property type="entry name" value="ALKALINE PHOSPHATASE LIKE PROTEIN"/>
    <property type="match status" value="1"/>
</dbReference>
<accession>A0ABU1FQU3</accession>
<feature type="transmembrane region" description="Helical" evidence="7">
    <location>
        <begin position="133"/>
        <end position="157"/>
    </location>
</feature>
<comment type="similarity">
    <text evidence="2">Belongs to the DedA family.</text>
</comment>
<dbReference type="RefSeq" id="WP_310536407.1">
    <property type="nucleotide sequence ID" value="NZ_BAAAOC010000093.1"/>
</dbReference>
<evidence type="ECO:0000256" key="7">
    <source>
        <dbReference type="SAM" id="Phobius"/>
    </source>
</evidence>
<evidence type="ECO:0000256" key="2">
    <source>
        <dbReference type="ARBA" id="ARBA00010792"/>
    </source>
</evidence>
<dbReference type="InterPro" id="IPR032816">
    <property type="entry name" value="VTT_dom"/>
</dbReference>
<protein>
    <submittedName>
        <fullName evidence="9">VTT domain-containing protein</fullName>
    </submittedName>
</protein>
<dbReference type="Pfam" id="PF09335">
    <property type="entry name" value="VTT_dom"/>
    <property type="match status" value="1"/>
</dbReference>
<dbReference type="EMBL" id="JAVKGT010000004">
    <property type="protein sequence ID" value="MDR5711020.1"/>
    <property type="molecule type" value="Genomic_DNA"/>
</dbReference>
<evidence type="ECO:0000313" key="9">
    <source>
        <dbReference type="EMBL" id="MDR5711020.1"/>
    </source>
</evidence>
<comment type="subcellular location">
    <subcellularLocation>
        <location evidence="1">Cell membrane</location>
        <topology evidence="1">Multi-pass membrane protein</topology>
    </subcellularLocation>
</comment>
<keyword evidence="5 7" id="KW-1133">Transmembrane helix</keyword>
<name>A0ABU1FQU3_9MICC</name>
<reference evidence="10" key="1">
    <citation type="submission" date="2023-07" db="EMBL/GenBank/DDBJ databases">
        <title>Description of three actinobacteria isolated from air of manufacturing shop in a pharmaceutical factory.</title>
        <authorList>
            <person name="Zhang D.-F."/>
        </authorList>
    </citation>
    <scope>NUCLEOTIDE SEQUENCE [LARGE SCALE GENOMIC DNA]</scope>
    <source>
        <strain evidence="10">CCTCC AB 207010</strain>
    </source>
</reference>
<keyword evidence="3" id="KW-1003">Cell membrane</keyword>
<evidence type="ECO:0000256" key="3">
    <source>
        <dbReference type="ARBA" id="ARBA00022475"/>
    </source>
</evidence>
<gene>
    <name evidence="9" type="ORF">RH857_02545</name>
</gene>
<evidence type="ECO:0000259" key="8">
    <source>
        <dbReference type="Pfam" id="PF09335"/>
    </source>
</evidence>
<dbReference type="InterPro" id="IPR051311">
    <property type="entry name" value="DedA_domain"/>
</dbReference>
<evidence type="ECO:0000256" key="1">
    <source>
        <dbReference type="ARBA" id="ARBA00004651"/>
    </source>
</evidence>
<evidence type="ECO:0000256" key="4">
    <source>
        <dbReference type="ARBA" id="ARBA00022692"/>
    </source>
</evidence>
<evidence type="ECO:0000256" key="5">
    <source>
        <dbReference type="ARBA" id="ARBA00022989"/>
    </source>
</evidence>
<keyword evidence="6 7" id="KW-0472">Membrane</keyword>
<feature type="transmembrane region" description="Helical" evidence="7">
    <location>
        <begin position="50"/>
        <end position="72"/>
    </location>
</feature>
<keyword evidence="10" id="KW-1185">Reference proteome</keyword>
<keyword evidence="4 7" id="KW-0812">Transmembrane</keyword>
<organism evidence="9 10">
    <name type="scientific">Nesterenkonia flava</name>
    <dbReference type="NCBI Taxonomy" id="469799"/>
    <lineage>
        <taxon>Bacteria</taxon>
        <taxon>Bacillati</taxon>
        <taxon>Actinomycetota</taxon>
        <taxon>Actinomycetes</taxon>
        <taxon>Micrococcales</taxon>
        <taxon>Micrococcaceae</taxon>
        <taxon>Nesterenkonia</taxon>
    </lineage>
</organism>
<comment type="caution">
    <text evidence="9">The sequence shown here is derived from an EMBL/GenBank/DDBJ whole genome shotgun (WGS) entry which is preliminary data.</text>
</comment>
<evidence type="ECO:0000256" key="6">
    <source>
        <dbReference type="ARBA" id="ARBA00023136"/>
    </source>
</evidence>
<proteinExistence type="inferred from homology"/>
<dbReference type="PANTHER" id="PTHR42709:SF6">
    <property type="entry name" value="UNDECAPRENYL PHOSPHATE TRANSPORTER A"/>
    <property type="match status" value="1"/>
</dbReference>
<feature type="transmembrane region" description="Helical" evidence="7">
    <location>
        <begin position="169"/>
        <end position="189"/>
    </location>
</feature>
<feature type="domain" description="VTT" evidence="8">
    <location>
        <begin position="30"/>
        <end position="156"/>
    </location>
</feature>